<evidence type="ECO:0000313" key="2">
    <source>
        <dbReference type="EMBL" id="PWW02005.1"/>
    </source>
</evidence>
<sequence length="239" mass="24367">MSPSSQTRHDESGRDIALAGEYVLGVLPFAERRAAEDRMLSDSDFAALVAHWQADFAELNPSYAPEPVPARLARVIEARLFGDAPSRTPGLWGSLVFWRGLSVAAIVAAVGLAGLSSGLFPSGTGGPAAPLVAQLSGPDSPIGLIATLDPGSDTLNFVPAAFVPDGEKSLELWLVPSDGSAAISMGLVPPDGGAVKIDKRLVSQLDDGALLAVSLEPPGGSPTGVATGPVLVSGKLLAK</sequence>
<proteinExistence type="predicted"/>
<evidence type="ECO:0000259" key="1">
    <source>
        <dbReference type="Pfam" id="PF10099"/>
    </source>
</evidence>
<dbReference type="OrthoDB" id="9816387at2"/>
<dbReference type="GO" id="GO:0005886">
    <property type="term" value="C:plasma membrane"/>
    <property type="evidence" value="ECO:0007669"/>
    <property type="project" value="InterPro"/>
</dbReference>
<dbReference type="InterPro" id="IPR051474">
    <property type="entry name" value="Anti-sigma-K/W_factor"/>
</dbReference>
<dbReference type="InterPro" id="IPR018764">
    <property type="entry name" value="RskA_C"/>
</dbReference>
<reference evidence="2 3" key="1">
    <citation type="submission" date="2018-05" db="EMBL/GenBank/DDBJ databases">
        <title>Genomic Encyclopedia of Type Strains, Phase IV (KMG-IV): sequencing the most valuable type-strain genomes for metagenomic binning, comparative biology and taxonomic classification.</title>
        <authorList>
            <person name="Goeker M."/>
        </authorList>
    </citation>
    <scope>NUCLEOTIDE SEQUENCE [LARGE SCALE GENOMIC DNA]</scope>
    <source>
        <strain evidence="2 3">DSM 16791</strain>
    </source>
</reference>
<dbReference type="PANTHER" id="PTHR37461:SF1">
    <property type="entry name" value="ANTI-SIGMA-K FACTOR RSKA"/>
    <property type="match status" value="1"/>
</dbReference>
<dbReference type="EMBL" id="QGTR01000002">
    <property type="protein sequence ID" value="PWW02005.1"/>
    <property type="molecule type" value="Genomic_DNA"/>
</dbReference>
<comment type="caution">
    <text evidence="2">The sequence shown here is derived from an EMBL/GenBank/DDBJ whole genome shotgun (WGS) entry which is preliminary data.</text>
</comment>
<gene>
    <name evidence="2" type="ORF">DFR52_102670</name>
</gene>
<dbReference type="GO" id="GO:0006417">
    <property type="term" value="P:regulation of translation"/>
    <property type="evidence" value="ECO:0007669"/>
    <property type="project" value="TreeGrafter"/>
</dbReference>
<keyword evidence="3" id="KW-1185">Reference proteome</keyword>
<dbReference type="RefSeq" id="WP_110031740.1">
    <property type="nucleotide sequence ID" value="NZ_QGTR01000002.1"/>
</dbReference>
<evidence type="ECO:0000313" key="3">
    <source>
        <dbReference type="Proteomes" id="UP000246352"/>
    </source>
</evidence>
<dbReference type="Pfam" id="PF10099">
    <property type="entry name" value="RskA_C"/>
    <property type="match status" value="1"/>
</dbReference>
<feature type="domain" description="Anti-sigma K factor RskA C-terminal" evidence="1">
    <location>
        <begin position="103"/>
        <end position="230"/>
    </location>
</feature>
<dbReference type="Proteomes" id="UP000246352">
    <property type="component" value="Unassembled WGS sequence"/>
</dbReference>
<dbReference type="PANTHER" id="PTHR37461">
    <property type="entry name" value="ANTI-SIGMA-K FACTOR RSKA"/>
    <property type="match status" value="1"/>
</dbReference>
<dbReference type="AlphaFoldDB" id="A0A317PM22"/>
<name>A0A317PM22_9HYPH</name>
<protein>
    <submittedName>
        <fullName evidence="2">Anti-sigma-K factor RskA</fullName>
    </submittedName>
</protein>
<accession>A0A317PM22</accession>
<dbReference type="GO" id="GO:0016989">
    <property type="term" value="F:sigma factor antagonist activity"/>
    <property type="evidence" value="ECO:0007669"/>
    <property type="project" value="TreeGrafter"/>
</dbReference>
<organism evidence="2 3">
    <name type="scientific">Hoeflea marina</name>
    <dbReference type="NCBI Taxonomy" id="274592"/>
    <lineage>
        <taxon>Bacteria</taxon>
        <taxon>Pseudomonadati</taxon>
        <taxon>Pseudomonadota</taxon>
        <taxon>Alphaproteobacteria</taxon>
        <taxon>Hyphomicrobiales</taxon>
        <taxon>Rhizobiaceae</taxon>
        <taxon>Hoeflea</taxon>
    </lineage>
</organism>